<evidence type="ECO:0000313" key="2">
    <source>
        <dbReference type="EMBL" id="CAA9287816.1"/>
    </source>
</evidence>
<dbReference type="GO" id="GO:0016884">
    <property type="term" value="F:carbon-nitrogen ligase activity, with glutamine as amido-N-donor"/>
    <property type="evidence" value="ECO:0007669"/>
    <property type="project" value="InterPro"/>
</dbReference>
<reference evidence="2" key="1">
    <citation type="submission" date="2020-02" db="EMBL/GenBank/DDBJ databases">
        <authorList>
            <person name="Meier V. D."/>
        </authorList>
    </citation>
    <scope>NUCLEOTIDE SEQUENCE</scope>
    <source>
        <strain evidence="2">AVDCRST_MAG26</strain>
    </source>
</reference>
<protein>
    <recommendedName>
        <fullName evidence="3">Transamidase GatB domain protein</fullName>
    </recommendedName>
</protein>
<gene>
    <name evidence="2" type="ORF">AVDCRST_MAG26-3869</name>
</gene>
<accession>A0A6J4JUC2</accession>
<sequence length="178" mass="19970">MSLTDQLRNDLKDAMRARDERRSTTIRMLLSTLKNEQGVKRQRALDSLVHARGVELAAIPQAELPPDEPLSEEETLQVVKREVKKRQDSIEAYRKVAREELAAEEAAEVTILQSYLPAQMDPEQARSRVAEIIEELRAGGAALGPGDMKRVMPVVMQRLGNSLDGRTLNQMVRELLTG</sequence>
<dbReference type="SUPFAM" id="SSF89095">
    <property type="entry name" value="GatB/YqeY motif"/>
    <property type="match status" value="2"/>
</dbReference>
<dbReference type="Gene3D" id="1.10.1510.10">
    <property type="entry name" value="Uncharacterised protein YqeY/AIM41 PF09424, N-terminal domain"/>
    <property type="match status" value="1"/>
</dbReference>
<name>A0A6J4JUC2_9CHLR</name>
<feature type="region of interest" description="Disordered" evidence="1">
    <location>
        <begin position="1"/>
        <end position="20"/>
    </location>
</feature>
<evidence type="ECO:0008006" key="3">
    <source>
        <dbReference type="Google" id="ProtNLM"/>
    </source>
</evidence>
<dbReference type="InterPro" id="IPR023168">
    <property type="entry name" value="GatB_Yqey_C_2"/>
</dbReference>
<dbReference type="Gene3D" id="1.10.10.410">
    <property type="match status" value="1"/>
</dbReference>
<proteinExistence type="predicted"/>
<dbReference type="Pfam" id="PF09424">
    <property type="entry name" value="YqeY"/>
    <property type="match status" value="2"/>
</dbReference>
<feature type="compositionally biased region" description="Basic and acidic residues" evidence="1">
    <location>
        <begin position="7"/>
        <end position="20"/>
    </location>
</feature>
<dbReference type="InterPro" id="IPR042184">
    <property type="entry name" value="YqeY/Aim41_N"/>
</dbReference>
<evidence type="ECO:0000256" key="1">
    <source>
        <dbReference type="SAM" id="MobiDB-lite"/>
    </source>
</evidence>
<dbReference type="AlphaFoldDB" id="A0A6J4JUC2"/>
<dbReference type="InterPro" id="IPR019004">
    <property type="entry name" value="YqeY/Aim41"/>
</dbReference>
<dbReference type="PANTHER" id="PTHR28055:SF1">
    <property type="entry name" value="ALTERED INHERITANCE OF MITOCHONDRIA PROTEIN 41, MITOCHONDRIAL"/>
    <property type="match status" value="1"/>
</dbReference>
<dbReference type="PANTHER" id="PTHR28055">
    <property type="entry name" value="ALTERED INHERITANCE OF MITOCHONDRIA PROTEIN 41, MITOCHONDRIAL"/>
    <property type="match status" value="1"/>
</dbReference>
<dbReference type="EMBL" id="CADCTK010000902">
    <property type="protein sequence ID" value="CAA9287816.1"/>
    <property type="molecule type" value="Genomic_DNA"/>
</dbReference>
<organism evidence="2">
    <name type="scientific">uncultured Chloroflexia bacterium</name>
    <dbReference type="NCBI Taxonomy" id="1672391"/>
    <lineage>
        <taxon>Bacteria</taxon>
        <taxon>Bacillati</taxon>
        <taxon>Chloroflexota</taxon>
        <taxon>Chloroflexia</taxon>
        <taxon>environmental samples</taxon>
    </lineage>
</organism>
<dbReference type="InterPro" id="IPR003789">
    <property type="entry name" value="Asn/Gln_tRNA_amidoTrase-B-like"/>
</dbReference>